<keyword evidence="3" id="KW-0970">Cilium biogenesis/degradation</keyword>
<name>A0A7M5UNI5_9CNID</name>
<dbReference type="OrthoDB" id="184109at2759"/>
<evidence type="ECO:0000256" key="4">
    <source>
        <dbReference type="ARBA" id="ARBA00023212"/>
    </source>
</evidence>
<dbReference type="GeneID" id="136814488"/>
<dbReference type="Proteomes" id="UP000594262">
    <property type="component" value="Unplaced"/>
</dbReference>
<dbReference type="EnsemblMetazoa" id="CLYHEMT003249.1">
    <property type="protein sequence ID" value="CLYHEMP003249.1"/>
    <property type="gene ID" value="CLYHEMG003249"/>
</dbReference>
<accession>A0A7M5UNI5</accession>
<sequence>MAELHVIGEVSGGSGFPSHNLYCKWSVHAEGTWSILAGLKEGQTQVDNPENEDYAVWAHPIDLHFTTKGLKGWPKLHFEVWHQDGFGRNEIYGYGFCHIPTSPGHHKLTCPTWKPTGNWRQRIRSYFVGGGPILRNSDIIYTGPDRYRLTTVAMGQIHLQLDIILRRFDKFGIECG</sequence>
<organism evidence="8 9">
    <name type="scientific">Clytia hemisphaerica</name>
    <dbReference type="NCBI Taxonomy" id="252671"/>
    <lineage>
        <taxon>Eukaryota</taxon>
        <taxon>Metazoa</taxon>
        <taxon>Cnidaria</taxon>
        <taxon>Hydrozoa</taxon>
        <taxon>Hydroidolina</taxon>
        <taxon>Leptothecata</taxon>
        <taxon>Obeliida</taxon>
        <taxon>Clytiidae</taxon>
        <taxon>Clytia</taxon>
    </lineage>
</organism>
<dbReference type="GO" id="GO:0060271">
    <property type="term" value="P:cilium assembly"/>
    <property type="evidence" value="ECO:0007669"/>
    <property type="project" value="TreeGrafter"/>
</dbReference>
<dbReference type="PROSITE" id="PS51381">
    <property type="entry name" value="C2_B9"/>
    <property type="match status" value="1"/>
</dbReference>
<evidence type="ECO:0000256" key="6">
    <source>
        <dbReference type="ARBA" id="ARBA00038411"/>
    </source>
</evidence>
<dbReference type="PANTHER" id="PTHR12968:SF2">
    <property type="entry name" value="B9 DOMAIN-CONTAINING PROTEIN 2"/>
    <property type="match status" value="1"/>
</dbReference>
<evidence type="ECO:0000256" key="7">
    <source>
        <dbReference type="ARBA" id="ARBA00039272"/>
    </source>
</evidence>
<evidence type="ECO:0000256" key="2">
    <source>
        <dbReference type="ARBA" id="ARBA00022490"/>
    </source>
</evidence>
<proteinExistence type="inferred from homology"/>
<dbReference type="GO" id="GO:0036038">
    <property type="term" value="C:MKS complex"/>
    <property type="evidence" value="ECO:0007669"/>
    <property type="project" value="TreeGrafter"/>
</dbReference>
<evidence type="ECO:0000256" key="5">
    <source>
        <dbReference type="ARBA" id="ARBA00023273"/>
    </source>
</evidence>
<dbReference type="Pfam" id="PF07162">
    <property type="entry name" value="B9-C2"/>
    <property type="match status" value="1"/>
</dbReference>
<dbReference type="PANTHER" id="PTHR12968">
    <property type="entry name" value="B9 DOMAIN-CONTAINING"/>
    <property type="match status" value="1"/>
</dbReference>
<evidence type="ECO:0000256" key="3">
    <source>
        <dbReference type="ARBA" id="ARBA00022794"/>
    </source>
</evidence>
<comment type="similarity">
    <text evidence="6">Belongs to the B9D family.</text>
</comment>
<keyword evidence="2" id="KW-0963">Cytoplasm</keyword>
<protein>
    <recommendedName>
        <fullName evidence="7">B9 domain-containing protein 2</fullName>
    </recommendedName>
</protein>
<dbReference type="AlphaFoldDB" id="A0A7M5UNI5"/>
<dbReference type="RefSeq" id="XP_066927144.1">
    <property type="nucleotide sequence ID" value="XM_067071043.1"/>
</dbReference>
<evidence type="ECO:0000313" key="8">
    <source>
        <dbReference type="EnsemblMetazoa" id="CLYHEMP003249.1"/>
    </source>
</evidence>
<dbReference type="InterPro" id="IPR010796">
    <property type="entry name" value="C2_B9-type_dom"/>
</dbReference>
<reference evidence="8" key="1">
    <citation type="submission" date="2021-01" db="UniProtKB">
        <authorList>
            <consortium name="EnsemblMetazoa"/>
        </authorList>
    </citation>
    <scope>IDENTIFICATION</scope>
</reference>
<comment type="subcellular location">
    <subcellularLocation>
        <location evidence="1">Cytoplasm</location>
        <location evidence="1">Cytoskeleton</location>
        <location evidence="1">Cilium basal body</location>
    </subcellularLocation>
</comment>
<keyword evidence="9" id="KW-1185">Reference proteome</keyword>
<keyword evidence="4" id="KW-0206">Cytoskeleton</keyword>
<keyword evidence="5" id="KW-0966">Cell projection</keyword>
<evidence type="ECO:0000256" key="1">
    <source>
        <dbReference type="ARBA" id="ARBA00004120"/>
    </source>
</evidence>
<evidence type="ECO:0000313" key="9">
    <source>
        <dbReference type="Proteomes" id="UP000594262"/>
    </source>
</evidence>